<evidence type="ECO:0000313" key="2">
    <source>
        <dbReference type="Proteomes" id="UP000559027"/>
    </source>
</evidence>
<dbReference type="AlphaFoldDB" id="A0A8H5CN39"/>
<sequence>MAGTQDPVSDYGTSILGYSMFSFVGLGVLELGTEEILVPDHEKSGVGSYLPRAREMYELLSSFVQSKANNMCCSIFKLAFDCVCLLLRPPRSKTINGGFGSLNLSGSGTTHYSSRSIDRNESPQAHVLALSTISSRREKR</sequence>
<organism evidence="1 2">
    <name type="scientific">Leucocoprinus leucothites</name>
    <dbReference type="NCBI Taxonomy" id="201217"/>
    <lineage>
        <taxon>Eukaryota</taxon>
        <taxon>Fungi</taxon>
        <taxon>Dikarya</taxon>
        <taxon>Basidiomycota</taxon>
        <taxon>Agaricomycotina</taxon>
        <taxon>Agaricomycetes</taxon>
        <taxon>Agaricomycetidae</taxon>
        <taxon>Agaricales</taxon>
        <taxon>Agaricineae</taxon>
        <taxon>Agaricaceae</taxon>
        <taxon>Leucocoprinus</taxon>
    </lineage>
</organism>
<evidence type="ECO:0000313" key="1">
    <source>
        <dbReference type="EMBL" id="KAF5344508.1"/>
    </source>
</evidence>
<keyword evidence="2" id="KW-1185">Reference proteome</keyword>
<accession>A0A8H5CN39</accession>
<dbReference type="EMBL" id="JAACJO010000063">
    <property type="protein sequence ID" value="KAF5344508.1"/>
    <property type="molecule type" value="Genomic_DNA"/>
</dbReference>
<name>A0A8H5CN39_9AGAR</name>
<reference evidence="1 2" key="1">
    <citation type="journal article" date="2020" name="ISME J.">
        <title>Uncovering the hidden diversity of litter-decomposition mechanisms in mushroom-forming fungi.</title>
        <authorList>
            <person name="Floudas D."/>
            <person name="Bentzer J."/>
            <person name="Ahren D."/>
            <person name="Johansson T."/>
            <person name="Persson P."/>
            <person name="Tunlid A."/>
        </authorList>
    </citation>
    <scope>NUCLEOTIDE SEQUENCE [LARGE SCALE GENOMIC DNA]</scope>
    <source>
        <strain evidence="1 2">CBS 146.42</strain>
    </source>
</reference>
<dbReference type="Proteomes" id="UP000559027">
    <property type="component" value="Unassembled WGS sequence"/>
</dbReference>
<protein>
    <submittedName>
        <fullName evidence="1">Uncharacterized protein</fullName>
    </submittedName>
</protein>
<proteinExistence type="predicted"/>
<gene>
    <name evidence="1" type="ORF">D9756_011354</name>
</gene>
<comment type="caution">
    <text evidence="1">The sequence shown here is derived from an EMBL/GenBank/DDBJ whole genome shotgun (WGS) entry which is preliminary data.</text>
</comment>